<name>Q1ITZ4_KORVE</name>
<dbReference type="InterPro" id="IPR000600">
    <property type="entry name" value="ROK"/>
</dbReference>
<dbReference type="SUPFAM" id="SSF53067">
    <property type="entry name" value="Actin-like ATPase domain"/>
    <property type="match status" value="1"/>
</dbReference>
<dbReference type="InterPro" id="IPR043129">
    <property type="entry name" value="ATPase_NBD"/>
</dbReference>
<dbReference type="EMBL" id="CP000360">
    <property type="protein sequence ID" value="ABF39656.1"/>
    <property type="molecule type" value="Genomic_DNA"/>
</dbReference>
<keyword evidence="2" id="KW-0418">Kinase</keyword>
<dbReference type="STRING" id="204669.Acid345_0651"/>
<dbReference type="AlphaFoldDB" id="Q1ITZ4"/>
<evidence type="ECO:0000313" key="2">
    <source>
        <dbReference type="EMBL" id="ABF39656.1"/>
    </source>
</evidence>
<dbReference type="PANTHER" id="PTHR18964:SF149">
    <property type="entry name" value="BIFUNCTIONAL UDP-N-ACETYLGLUCOSAMINE 2-EPIMERASE_N-ACETYLMANNOSAMINE KINASE"/>
    <property type="match status" value="1"/>
</dbReference>
<keyword evidence="3" id="KW-1185">Reference proteome</keyword>
<evidence type="ECO:0000313" key="3">
    <source>
        <dbReference type="Proteomes" id="UP000002432"/>
    </source>
</evidence>
<protein>
    <submittedName>
        <fullName evidence="2">Sugar kinase</fullName>
    </submittedName>
</protein>
<dbReference type="PANTHER" id="PTHR18964">
    <property type="entry name" value="ROK (REPRESSOR, ORF, KINASE) FAMILY"/>
    <property type="match status" value="1"/>
</dbReference>
<gene>
    <name evidence="2" type="ordered locus">Acid345_0651</name>
</gene>
<dbReference type="RefSeq" id="WP_011521458.1">
    <property type="nucleotide sequence ID" value="NC_008009.1"/>
</dbReference>
<dbReference type="Gene3D" id="3.30.420.40">
    <property type="match status" value="2"/>
</dbReference>
<organism evidence="2 3">
    <name type="scientific">Koribacter versatilis (strain Ellin345)</name>
    <dbReference type="NCBI Taxonomy" id="204669"/>
    <lineage>
        <taxon>Bacteria</taxon>
        <taxon>Pseudomonadati</taxon>
        <taxon>Acidobacteriota</taxon>
        <taxon>Terriglobia</taxon>
        <taxon>Terriglobales</taxon>
        <taxon>Candidatus Korobacteraceae</taxon>
        <taxon>Candidatus Korobacter</taxon>
    </lineage>
</organism>
<dbReference type="HOGENOM" id="CLU_036604_0_1_0"/>
<dbReference type="KEGG" id="aba:Acid345_0651"/>
<evidence type="ECO:0000256" key="1">
    <source>
        <dbReference type="ARBA" id="ARBA00006479"/>
    </source>
</evidence>
<dbReference type="EnsemblBacteria" id="ABF39656">
    <property type="protein sequence ID" value="ABF39656"/>
    <property type="gene ID" value="Acid345_0651"/>
</dbReference>
<dbReference type="GO" id="GO:0016301">
    <property type="term" value="F:kinase activity"/>
    <property type="evidence" value="ECO:0007669"/>
    <property type="project" value="UniProtKB-KW"/>
</dbReference>
<sequence length="314" mass="33507">MDRCVVSIDLGGSHAAVAVVQGAKLLASREIELDHAQDLRPVLDIFANAVRELLRELQIPAKDCLGLALGFCGLADGRIGRVISTNKKYEDAPGIDFNEWSMRELGLRFAIENDARMALLGERHAGAAHGYDNVVMITLGTGIGGAALIEGKLLRGKHAQAGCLGGHLPAKVGGRLCTCGAVGCSEAEASGWALPIMAKEWKGFEHSALAQREKIDFRALFELAKAGDRVALEIREYCLQVWATAAVGLIHAYDPELIVIGGGVMRSANVILPHIQQFVNEHAWTPWGKVKIVAAELGNHAGLFGAEPLLTGNV</sequence>
<proteinExistence type="inferred from homology"/>
<reference evidence="2 3" key="1">
    <citation type="journal article" date="2009" name="Appl. Environ. Microbiol.">
        <title>Three genomes from the phylum Acidobacteria provide insight into the lifestyles of these microorganisms in soils.</title>
        <authorList>
            <person name="Ward N.L."/>
            <person name="Challacombe J.F."/>
            <person name="Janssen P.H."/>
            <person name="Henrissat B."/>
            <person name="Coutinho P.M."/>
            <person name="Wu M."/>
            <person name="Xie G."/>
            <person name="Haft D.H."/>
            <person name="Sait M."/>
            <person name="Badger J."/>
            <person name="Barabote R.D."/>
            <person name="Bradley B."/>
            <person name="Brettin T.S."/>
            <person name="Brinkac L.M."/>
            <person name="Bruce D."/>
            <person name="Creasy T."/>
            <person name="Daugherty S.C."/>
            <person name="Davidsen T.M."/>
            <person name="DeBoy R.T."/>
            <person name="Detter J.C."/>
            <person name="Dodson R.J."/>
            <person name="Durkin A.S."/>
            <person name="Ganapathy A."/>
            <person name="Gwinn-Giglio M."/>
            <person name="Han C.S."/>
            <person name="Khouri H."/>
            <person name="Kiss H."/>
            <person name="Kothari S.P."/>
            <person name="Madupu R."/>
            <person name="Nelson K.E."/>
            <person name="Nelson W.C."/>
            <person name="Paulsen I."/>
            <person name="Penn K."/>
            <person name="Ren Q."/>
            <person name="Rosovitz M.J."/>
            <person name="Selengut J.D."/>
            <person name="Shrivastava S."/>
            <person name="Sullivan S.A."/>
            <person name="Tapia R."/>
            <person name="Thompson L.S."/>
            <person name="Watkins K.L."/>
            <person name="Yang Q."/>
            <person name="Yu C."/>
            <person name="Zafar N."/>
            <person name="Zhou L."/>
            <person name="Kuske C.R."/>
        </authorList>
    </citation>
    <scope>NUCLEOTIDE SEQUENCE [LARGE SCALE GENOMIC DNA]</scope>
    <source>
        <strain evidence="2 3">Ellin345</strain>
    </source>
</reference>
<keyword evidence="2" id="KW-0808">Transferase</keyword>
<dbReference type="eggNOG" id="COG1940">
    <property type="taxonomic scope" value="Bacteria"/>
</dbReference>
<dbReference type="OrthoDB" id="9795247at2"/>
<dbReference type="Pfam" id="PF00480">
    <property type="entry name" value="ROK"/>
    <property type="match status" value="1"/>
</dbReference>
<accession>Q1ITZ4</accession>
<comment type="similarity">
    <text evidence="1">Belongs to the ROK (NagC/XylR) family.</text>
</comment>
<dbReference type="Proteomes" id="UP000002432">
    <property type="component" value="Chromosome"/>
</dbReference>